<proteinExistence type="predicted"/>
<dbReference type="InterPro" id="IPR020846">
    <property type="entry name" value="MFS_dom"/>
</dbReference>
<dbReference type="Proteomes" id="UP000249260">
    <property type="component" value="Unassembled WGS sequence"/>
</dbReference>
<feature type="transmembrane region" description="Helical" evidence="7">
    <location>
        <begin position="381"/>
        <end position="401"/>
    </location>
</feature>
<evidence type="ECO:0000313" key="10">
    <source>
        <dbReference type="Proteomes" id="UP000249260"/>
    </source>
</evidence>
<feature type="transmembrane region" description="Helical" evidence="7">
    <location>
        <begin position="101"/>
        <end position="122"/>
    </location>
</feature>
<evidence type="ECO:0000259" key="8">
    <source>
        <dbReference type="PROSITE" id="PS50850"/>
    </source>
</evidence>
<dbReference type="OrthoDB" id="8952229at2"/>
<keyword evidence="6 7" id="KW-0472">Membrane</keyword>
<keyword evidence="2" id="KW-0813">Transport</keyword>
<feature type="transmembrane region" description="Helical" evidence="7">
    <location>
        <begin position="78"/>
        <end position="95"/>
    </location>
</feature>
<organism evidence="9 10">
    <name type="scientific">Paenibacillus montanisoli</name>
    <dbReference type="NCBI Taxonomy" id="2081970"/>
    <lineage>
        <taxon>Bacteria</taxon>
        <taxon>Bacillati</taxon>
        <taxon>Bacillota</taxon>
        <taxon>Bacilli</taxon>
        <taxon>Bacillales</taxon>
        <taxon>Paenibacillaceae</taxon>
        <taxon>Paenibacillus</taxon>
    </lineage>
</organism>
<dbReference type="GO" id="GO:0022857">
    <property type="term" value="F:transmembrane transporter activity"/>
    <property type="evidence" value="ECO:0007669"/>
    <property type="project" value="InterPro"/>
</dbReference>
<dbReference type="AlphaFoldDB" id="A0A328U201"/>
<feature type="transmembrane region" description="Helical" evidence="7">
    <location>
        <begin position="316"/>
        <end position="336"/>
    </location>
</feature>
<reference evidence="9 10" key="1">
    <citation type="submission" date="2018-06" db="EMBL/GenBank/DDBJ databases">
        <title>Paenibacillus montanisoli sp. nov., isolated from mountain area soil.</title>
        <authorList>
            <person name="Wu M."/>
        </authorList>
    </citation>
    <scope>NUCLEOTIDE SEQUENCE [LARGE SCALE GENOMIC DNA]</scope>
    <source>
        <strain evidence="9 10">RA17</strain>
    </source>
</reference>
<evidence type="ECO:0000256" key="4">
    <source>
        <dbReference type="ARBA" id="ARBA00022692"/>
    </source>
</evidence>
<dbReference type="PANTHER" id="PTHR23517">
    <property type="entry name" value="RESISTANCE PROTEIN MDTM, PUTATIVE-RELATED-RELATED"/>
    <property type="match status" value="1"/>
</dbReference>
<accession>A0A328U201</accession>
<feature type="transmembrane region" description="Helical" evidence="7">
    <location>
        <begin position="134"/>
        <end position="156"/>
    </location>
</feature>
<protein>
    <submittedName>
        <fullName evidence="9">MFS transporter</fullName>
    </submittedName>
</protein>
<dbReference type="PROSITE" id="PS50850">
    <property type="entry name" value="MFS"/>
    <property type="match status" value="1"/>
</dbReference>
<keyword evidence="5 7" id="KW-1133">Transmembrane helix</keyword>
<evidence type="ECO:0000256" key="6">
    <source>
        <dbReference type="ARBA" id="ARBA00023136"/>
    </source>
</evidence>
<dbReference type="RefSeq" id="WP_112883031.1">
    <property type="nucleotide sequence ID" value="NZ_QLUW01000002.1"/>
</dbReference>
<feature type="transmembrane region" description="Helical" evidence="7">
    <location>
        <begin position="221"/>
        <end position="240"/>
    </location>
</feature>
<dbReference type="InterPro" id="IPR050171">
    <property type="entry name" value="MFS_Transporters"/>
</dbReference>
<feature type="transmembrane region" description="Helical" evidence="7">
    <location>
        <begin position="168"/>
        <end position="186"/>
    </location>
</feature>
<feature type="transmembrane region" description="Helical" evidence="7">
    <location>
        <begin position="352"/>
        <end position="375"/>
    </location>
</feature>
<dbReference type="InterPro" id="IPR036259">
    <property type="entry name" value="MFS_trans_sf"/>
</dbReference>
<evidence type="ECO:0000256" key="3">
    <source>
        <dbReference type="ARBA" id="ARBA00022475"/>
    </source>
</evidence>
<dbReference type="Gene3D" id="1.20.1250.20">
    <property type="entry name" value="MFS general substrate transporter like domains"/>
    <property type="match status" value="1"/>
</dbReference>
<dbReference type="Pfam" id="PF07690">
    <property type="entry name" value="MFS_1"/>
    <property type="match status" value="1"/>
</dbReference>
<evidence type="ECO:0000313" key="9">
    <source>
        <dbReference type="EMBL" id="RAP76817.1"/>
    </source>
</evidence>
<dbReference type="GO" id="GO:0005886">
    <property type="term" value="C:plasma membrane"/>
    <property type="evidence" value="ECO:0007669"/>
    <property type="project" value="UniProtKB-SubCell"/>
</dbReference>
<keyword evidence="10" id="KW-1185">Reference proteome</keyword>
<feature type="transmembrane region" description="Helical" evidence="7">
    <location>
        <begin position="47"/>
        <end position="66"/>
    </location>
</feature>
<name>A0A328U201_9BACL</name>
<dbReference type="InterPro" id="IPR011701">
    <property type="entry name" value="MFS"/>
</dbReference>
<evidence type="ECO:0000256" key="5">
    <source>
        <dbReference type="ARBA" id="ARBA00022989"/>
    </source>
</evidence>
<comment type="caution">
    <text evidence="9">The sequence shown here is derived from an EMBL/GenBank/DDBJ whole genome shotgun (WGS) entry which is preliminary data.</text>
</comment>
<gene>
    <name evidence="9" type="ORF">DL346_15895</name>
</gene>
<feature type="domain" description="Major facilitator superfamily (MFS) profile" evidence="8">
    <location>
        <begin position="1"/>
        <end position="405"/>
    </location>
</feature>
<feature type="transmembrane region" description="Helical" evidence="7">
    <location>
        <begin position="292"/>
        <end position="310"/>
    </location>
</feature>
<dbReference type="SUPFAM" id="SSF103473">
    <property type="entry name" value="MFS general substrate transporter"/>
    <property type="match status" value="1"/>
</dbReference>
<evidence type="ECO:0000256" key="1">
    <source>
        <dbReference type="ARBA" id="ARBA00004651"/>
    </source>
</evidence>
<dbReference type="PANTHER" id="PTHR23517:SF3">
    <property type="entry name" value="INTEGRAL MEMBRANE TRANSPORT PROTEIN"/>
    <property type="match status" value="1"/>
</dbReference>
<sequence>MPRVWRRIQGNAKSCLIYEPLFLIPFNMYMTYASIYMLELGLNETQIGLVTSIGMVVQIFTALISGHLTDKMGRRRALLVYDLVSWSAAALIWAISQNFWFFLIAAIVNAFQRVPTTAWYCLLVEDTDPQDRSIVFTILMFIGVIGGLFAPLGGLFVSQFSLVPAMRIMYVIAFAGMTLMMVLRHFKVHETEIGLKKMEESSELSLKDTIAEYRSVLKLILANKPLMIIFGVYILFNFQMTLRTTYLSVYWVDALRISDSVISIFPAISSAAMLVFLFSVTPRLQERLANRYMICGFILSALSFVILLTIGPGNIAATIASTVMMAIGGLLASPYLESSIQNAIDDHNRAKIFSILGVLILVFTFPAGLLGGWTYGINAKIPLLFIALSFVISVWMIIGYARKSAAIQPVSAGL</sequence>
<feature type="transmembrane region" description="Helical" evidence="7">
    <location>
        <begin position="260"/>
        <end position="280"/>
    </location>
</feature>
<keyword evidence="4 7" id="KW-0812">Transmembrane</keyword>
<feature type="transmembrane region" description="Helical" evidence="7">
    <location>
        <begin position="21"/>
        <end position="41"/>
    </location>
</feature>
<dbReference type="EMBL" id="QLUW01000002">
    <property type="protein sequence ID" value="RAP76817.1"/>
    <property type="molecule type" value="Genomic_DNA"/>
</dbReference>
<keyword evidence="3" id="KW-1003">Cell membrane</keyword>
<evidence type="ECO:0000256" key="7">
    <source>
        <dbReference type="SAM" id="Phobius"/>
    </source>
</evidence>
<comment type="subcellular location">
    <subcellularLocation>
        <location evidence="1">Cell membrane</location>
        <topology evidence="1">Multi-pass membrane protein</topology>
    </subcellularLocation>
</comment>
<evidence type="ECO:0000256" key="2">
    <source>
        <dbReference type="ARBA" id="ARBA00022448"/>
    </source>
</evidence>